<reference evidence="2" key="1">
    <citation type="journal article" date="2023" name="Front. Plant Sci.">
        <title>Chromosomal-level genome assembly of Melastoma candidum provides insights into trichome evolution.</title>
        <authorList>
            <person name="Zhong Y."/>
            <person name="Wu W."/>
            <person name="Sun C."/>
            <person name="Zou P."/>
            <person name="Liu Y."/>
            <person name="Dai S."/>
            <person name="Zhou R."/>
        </authorList>
    </citation>
    <scope>NUCLEOTIDE SEQUENCE [LARGE SCALE GENOMIC DNA]</scope>
</reference>
<keyword evidence="2" id="KW-1185">Reference proteome</keyword>
<name>A0ACB9M4F6_9MYRT</name>
<protein>
    <submittedName>
        <fullName evidence="1">Uncharacterized protein</fullName>
    </submittedName>
</protein>
<evidence type="ECO:0000313" key="2">
    <source>
        <dbReference type="Proteomes" id="UP001057402"/>
    </source>
</evidence>
<dbReference type="EMBL" id="CM042889">
    <property type="protein sequence ID" value="KAI4318923.1"/>
    <property type="molecule type" value="Genomic_DNA"/>
</dbReference>
<comment type="caution">
    <text evidence="1">The sequence shown here is derived from an EMBL/GenBank/DDBJ whole genome shotgun (WGS) entry which is preliminary data.</text>
</comment>
<organism evidence="1 2">
    <name type="scientific">Melastoma candidum</name>
    <dbReference type="NCBI Taxonomy" id="119954"/>
    <lineage>
        <taxon>Eukaryota</taxon>
        <taxon>Viridiplantae</taxon>
        <taxon>Streptophyta</taxon>
        <taxon>Embryophyta</taxon>
        <taxon>Tracheophyta</taxon>
        <taxon>Spermatophyta</taxon>
        <taxon>Magnoliopsida</taxon>
        <taxon>eudicotyledons</taxon>
        <taxon>Gunneridae</taxon>
        <taxon>Pentapetalae</taxon>
        <taxon>rosids</taxon>
        <taxon>malvids</taxon>
        <taxon>Myrtales</taxon>
        <taxon>Melastomataceae</taxon>
        <taxon>Melastomatoideae</taxon>
        <taxon>Melastomateae</taxon>
        <taxon>Melastoma</taxon>
    </lineage>
</organism>
<dbReference type="Proteomes" id="UP001057402">
    <property type="component" value="Chromosome 10"/>
</dbReference>
<gene>
    <name evidence="1" type="ORF">MLD38_032576</name>
</gene>
<evidence type="ECO:0000313" key="1">
    <source>
        <dbReference type="EMBL" id="KAI4318923.1"/>
    </source>
</evidence>
<sequence length="152" mass="17424">MLIVERVRRTISCLAGKATAVGTGHRGLVWVGMVRHGWTKYIVCQGAEEIVQEWQDKKSWLPKDRIDEVVKEGEEFKVWFGREGDRAKWIFYAKVDPKIKQKFLQPPPPPPNSSSFFPSSAFPVLADSPAVQRNHVFQRFQDFVGPRFPSPN</sequence>
<proteinExistence type="predicted"/>
<accession>A0ACB9M4F6</accession>